<accession>A0AAW5JUF3</accession>
<protein>
    <submittedName>
        <fullName evidence="7">LysR family transcriptional regulator</fullName>
    </submittedName>
</protein>
<dbReference type="RefSeq" id="WP_238074972.1">
    <property type="nucleotide sequence ID" value="NZ_JAKNJB010000041.1"/>
</dbReference>
<evidence type="ECO:0000256" key="4">
    <source>
        <dbReference type="ARBA" id="ARBA00023163"/>
    </source>
</evidence>
<keyword evidence="3" id="KW-0238">DNA-binding</keyword>
<evidence type="ECO:0000313" key="7">
    <source>
        <dbReference type="EMBL" id="MCQ4771564.1"/>
    </source>
</evidence>
<evidence type="ECO:0000259" key="5">
    <source>
        <dbReference type="PROSITE" id="PS50931"/>
    </source>
</evidence>
<dbReference type="InterPro" id="IPR036390">
    <property type="entry name" value="WH_DNA-bd_sf"/>
</dbReference>
<dbReference type="PANTHER" id="PTHR30126">
    <property type="entry name" value="HTH-TYPE TRANSCRIPTIONAL REGULATOR"/>
    <property type="match status" value="1"/>
</dbReference>
<dbReference type="InterPro" id="IPR036388">
    <property type="entry name" value="WH-like_DNA-bd_sf"/>
</dbReference>
<sequence length="290" mass="33429">MDSRDCQFLIDLYEMKSITKVAQKYYLSQPAMTKRLQRLEEEFGCTILLRRKKGVSFTAVGEQVLPYCRSMLRLNQEMMGTINRHQGIVGGSLSILCSLSYSYYRLPWALKLYCQRYPMVGVTVQAGQSGPLYYQFLKNESCIAILRGERAWGDGRIRLDSEPLCLVCSHENASRALKDYSYIASHTDQAVVSQIERWALEQNLPLYNTKLSVNNINCCKEMARLGLGWSILPRTCLDDFDGTVRPLCFQDGSPLKRDTYVLYHSSYHELQQVRLFLDTLVESERLHHHP</sequence>
<dbReference type="PANTHER" id="PTHR30126:SF78">
    <property type="entry name" value="HTH LYSR-TYPE DOMAIN-CONTAINING PROTEIN"/>
    <property type="match status" value="1"/>
</dbReference>
<reference evidence="7" key="2">
    <citation type="submission" date="2022-06" db="EMBL/GenBank/DDBJ databases">
        <title>Isolation of gut microbiota from human fecal samples.</title>
        <authorList>
            <person name="Pamer E.G."/>
            <person name="Barat B."/>
            <person name="Waligurski E."/>
            <person name="Medina S."/>
            <person name="Paddock L."/>
            <person name="Mostad J."/>
        </authorList>
    </citation>
    <scope>NUCLEOTIDE SEQUENCE</scope>
    <source>
        <strain evidence="7">DFI.9.91</strain>
    </source>
</reference>
<gene>
    <name evidence="6" type="ORF">L0P79_16720</name>
    <name evidence="7" type="ORF">NE579_14045</name>
</gene>
<organism evidence="7 9">
    <name type="scientific">Intestinimonas massiliensis</name>
    <name type="common">ex Afouda et al. 2020</name>
    <dbReference type="NCBI Taxonomy" id="1673721"/>
    <lineage>
        <taxon>Bacteria</taxon>
        <taxon>Bacillati</taxon>
        <taxon>Bacillota</taxon>
        <taxon>Clostridia</taxon>
        <taxon>Eubacteriales</taxon>
        <taxon>Intestinimonas</taxon>
    </lineage>
</organism>
<reference evidence="6 8" key="1">
    <citation type="submission" date="2022-01" db="EMBL/GenBank/DDBJ databases">
        <title>Collection of gut derived symbiotic bacterial strains cultured from healthy donors.</title>
        <authorList>
            <person name="Lin H."/>
            <person name="Kohout C."/>
            <person name="Waligurski E."/>
            <person name="Pamer E.G."/>
        </authorList>
    </citation>
    <scope>NUCLEOTIDE SEQUENCE [LARGE SCALE GENOMIC DNA]</scope>
    <source>
        <strain evidence="6 8">DFI.3.7</strain>
    </source>
</reference>
<evidence type="ECO:0000313" key="8">
    <source>
        <dbReference type="Proteomes" id="UP001200313"/>
    </source>
</evidence>
<dbReference type="InterPro" id="IPR000847">
    <property type="entry name" value="LysR_HTH_N"/>
</dbReference>
<dbReference type="Pfam" id="PF00126">
    <property type="entry name" value="HTH_1"/>
    <property type="match status" value="1"/>
</dbReference>
<evidence type="ECO:0000313" key="9">
    <source>
        <dbReference type="Proteomes" id="UP001204562"/>
    </source>
</evidence>
<dbReference type="PRINTS" id="PR00039">
    <property type="entry name" value="HTHLYSR"/>
</dbReference>
<dbReference type="InterPro" id="IPR005119">
    <property type="entry name" value="LysR_subst-bd"/>
</dbReference>
<dbReference type="CDD" id="cd05466">
    <property type="entry name" value="PBP2_LTTR_substrate"/>
    <property type="match status" value="1"/>
</dbReference>
<dbReference type="Proteomes" id="UP001200313">
    <property type="component" value="Unassembled WGS sequence"/>
</dbReference>
<comment type="similarity">
    <text evidence="1">Belongs to the LysR transcriptional regulatory family.</text>
</comment>
<evidence type="ECO:0000313" key="6">
    <source>
        <dbReference type="EMBL" id="MCG4528689.1"/>
    </source>
</evidence>
<feature type="domain" description="HTH lysR-type" evidence="5">
    <location>
        <begin position="1"/>
        <end position="58"/>
    </location>
</feature>
<keyword evidence="8" id="KW-1185">Reference proteome</keyword>
<keyword evidence="2" id="KW-0805">Transcription regulation</keyword>
<dbReference type="EMBL" id="JAKNJB010000041">
    <property type="protein sequence ID" value="MCG4528689.1"/>
    <property type="molecule type" value="Genomic_DNA"/>
</dbReference>
<evidence type="ECO:0000256" key="2">
    <source>
        <dbReference type="ARBA" id="ARBA00023015"/>
    </source>
</evidence>
<dbReference type="Pfam" id="PF03466">
    <property type="entry name" value="LysR_substrate"/>
    <property type="match status" value="1"/>
</dbReference>
<evidence type="ECO:0000256" key="1">
    <source>
        <dbReference type="ARBA" id="ARBA00009437"/>
    </source>
</evidence>
<evidence type="ECO:0000256" key="3">
    <source>
        <dbReference type="ARBA" id="ARBA00023125"/>
    </source>
</evidence>
<dbReference type="PROSITE" id="PS50931">
    <property type="entry name" value="HTH_LYSR"/>
    <property type="match status" value="1"/>
</dbReference>
<comment type="caution">
    <text evidence="7">The sequence shown here is derived from an EMBL/GenBank/DDBJ whole genome shotgun (WGS) entry which is preliminary data.</text>
</comment>
<proteinExistence type="inferred from homology"/>
<dbReference type="EMBL" id="JANFYS010000035">
    <property type="protein sequence ID" value="MCQ4771564.1"/>
    <property type="molecule type" value="Genomic_DNA"/>
</dbReference>
<dbReference type="GO" id="GO:0003700">
    <property type="term" value="F:DNA-binding transcription factor activity"/>
    <property type="evidence" value="ECO:0007669"/>
    <property type="project" value="InterPro"/>
</dbReference>
<dbReference type="AlphaFoldDB" id="A0AAW5JUF3"/>
<dbReference type="Proteomes" id="UP001204562">
    <property type="component" value="Unassembled WGS sequence"/>
</dbReference>
<name>A0AAW5JUF3_9FIRM</name>
<dbReference type="Gene3D" id="3.40.190.290">
    <property type="match status" value="1"/>
</dbReference>
<dbReference type="SUPFAM" id="SSF53850">
    <property type="entry name" value="Periplasmic binding protein-like II"/>
    <property type="match status" value="1"/>
</dbReference>
<keyword evidence="4" id="KW-0804">Transcription</keyword>
<dbReference type="GO" id="GO:0000976">
    <property type="term" value="F:transcription cis-regulatory region binding"/>
    <property type="evidence" value="ECO:0007669"/>
    <property type="project" value="TreeGrafter"/>
</dbReference>
<dbReference type="Gene3D" id="1.10.10.10">
    <property type="entry name" value="Winged helix-like DNA-binding domain superfamily/Winged helix DNA-binding domain"/>
    <property type="match status" value="1"/>
</dbReference>
<dbReference type="SUPFAM" id="SSF46785">
    <property type="entry name" value="Winged helix' DNA-binding domain"/>
    <property type="match status" value="1"/>
</dbReference>